<dbReference type="AlphaFoldDB" id="X1IFY1"/>
<gene>
    <name evidence="1" type="ORF">S03H2_54230</name>
</gene>
<sequence>MSKTKDTAPTLEDRSRYFKKLLLPNAQSTRERKVWSIGLETTWLPFFMATNTMGDTAIPSEAL</sequence>
<comment type="caution">
    <text evidence="1">The sequence shown here is derived from an EMBL/GenBank/DDBJ whole genome shotgun (WGS) entry which is preliminary data.</text>
</comment>
<accession>X1IFY1</accession>
<evidence type="ECO:0000313" key="1">
    <source>
        <dbReference type="EMBL" id="GAH65009.1"/>
    </source>
</evidence>
<name>X1IFY1_9ZZZZ</name>
<proteinExistence type="predicted"/>
<feature type="non-terminal residue" evidence="1">
    <location>
        <position position="63"/>
    </location>
</feature>
<organism evidence="1">
    <name type="scientific">marine sediment metagenome</name>
    <dbReference type="NCBI Taxonomy" id="412755"/>
    <lineage>
        <taxon>unclassified sequences</taxon>
        <taxon>metagenomes</taxon>
        <taxon>ecological metagenomes</taxon>
    </lineage>
</organism>
<protein>
    <submittedName>
        <fullName evidence="1">Uncharacterized protein</fullName>
    </submittedName>
</protein>
<reference evidence="1" key="1">
    <citation type="journal article" date="2014" name="Front. Microbiol.">
        <title>High frequency of phylogenetically diverse reductive dehalogenase-homologous genes in deep subseafloor sedimentary metagenomes.</title>
        <authorList>
            <person name="Kawai M."/>
            <person name="Futagami T."/>
            <person name="Toyoda A."/>
            <person name="Takaki Y."/>
            <person name="Nishi S."/>
            <person name="Hori S."/>
            <person name="Arai W."/>
            <person name="Tsubouchi T."/>
            <person name="Morono Y."/>
            <person name="Uchiyama I."/>
            <person name="Ito T."/>
            <person name="Fujiyama A."/>
            <person name="Inagaki F."/>
            <person name="Takami H."/>
        </authorList>
    </citation>
    <scope>NUCLEOTIDE SEQUENCE</scope>
    <source>
        <strain evidence="1">Expedition CK06-06</strain>
    </source>
</reference>
<dbReference type="EMBL" id="BARU01034561">
    <property type="protein sequence ID" value="GAH65009.1"/>
    <property type="molecule type" value="Genomic_DNA"/>
</dbReference>